<accession>A0AAD5QV52</accession>
<name>A0AAD5QV52_PARTN</name>
<gene>
    <name evidence="1" type="ORF">KIN20_022100</name>
</gene>
<reference evidence="1" key="1">
    <citation type="submission" date="2021-06" db="EMBL/GenBank/DDBJ databases">
        <title>Parelaphostrongylus tenuis whole genome reference sequence.</title>
        <authorList>
            <person name="Garwood T.J."/>
            <person name="Larsen P.A."/>
            <person name="Fountain-Jones N.M."/>
            <person name="Garbe J.R."/>
            <person name="Macchietto M.G."/>
            <person name="Kania S.A."/>
            <person name="Gerhold R.W."/>
            <person name="Richards J.E."/>
            <person name="Wolf T.M."/>
        </authorList>
    </citation>
    <scope>NUCLEOTIDE SEQUENCE</scope>
    <source>
        <strain evidence="1">MNPRO001-30</strain>
        <tissue evidence="1">Meninges</tissue>
    </source>
</reference>
<dbReference type="Proteomes" id="UP001196413">
    <property type="component" value="Unassembled WGS sequence"/>
</dbReference>
<evidence type="ECO:0000313" key="2">
    <source>
        <dbReference type="Proteomes" id="UP001196413"/>
    </source>
</evidence>
<sequence length="79" mass="8816">MGIMRRRMADSAVTPSPRQVSLSIASRLLPRTPPSFLNIIVPVAANHECLRRKSFKSSSMSEIFHAQSEIATRTYSPVM</sequence>
<keyword evidence="2" id="KW-1185">Reference proteome</keyword>
<dbReference type="AlphaFoldDB" id="A0AAD5QV52"/>
<protein>
    <submittedName>
        <fullName evidence="1">Uncharacterized protein</fullName>
    </submittedName>
</protein>
<organism evidence="1 2">
    <name type="scientific">Parelaphostrongylus tenuis</name>
    <name type="common">Meningeal worm</name>
    <dbReference type="NCBI Taxonomy" id="148309"/>
    <lineage>
        <taxon>Eukaryota</taxon>
        <taxon>Metazoa</taxon>
        <taxon>Ecdysozoa</taxon>
        <taxon>Nematoda</taxon>
        <taxon>Chromadorea</taxon>
        <taxon>Rhabditida</taxon>
        <taxon>Rhabditina</taxon>
        <taxon>Rhabditomorpha</taxon>
        <taxon>Strongyloidea</taxon>
        <taxon>Metastrongylidae</taxon>
        <taxon>Parelaphostrongylus</taxon>
    </lineage>
</organism>
<evidence type="ECO:0000313" key="1">
    <source>
        <dbReference type="EMBL" id="KAJ1362517.1"/>
    </source>
</evidence>
<proteinExistence type="predicted"/>
<dbReference type="EMBL" id="JAHQIW010004466">
    <property type="protein sequence ID" value="KAJ1362517.1"/>
    <property type="molecule type" value="Genomic_DNA"/>
</dbReference>
<comment type="caution">
    <text evidence="1">The sequence shown here is derived from an EMBL/GenBank/DDBJ whole genome shotgun (WGS) entry which is preliminary data.</text>
</comment>